<evidence type="ECO:0000256" key="9">
    <source>
        <dbReference type="SAM" id="Phobius"/>
    </source>
</evidence>
<dbReference type="CDD" id="cd17502">
    <property type="entry name" value="MFS_Azr1_MDR_like"/>
    <property type="match status" value="1"/>
</dbReference>
<feature type="transmembrane region" description="Helical" evidence="9">
    <location>
        <begin position="408"/>
        <end position="429"/>
    </location>
</feature>
<evidence type="ECO:0000256" key="4">
    <source>
        <dbReference type="ARBA" id="ARBA00022475"/>
    </source>
</evidence>
<reference evidence="11 12" key="1">
    <citation type="submission" date="2018-12" db="EMBL/GenBank/DDBJ databases">
        <title>Complete genome sequence of Flaviflexus sp. H23T48.</title>
        <authorList>
            <person name="Bae J.-W."/>
            <person name="Lee J.-Y."/>
        </authorList>
    </citation>
    <scope>NUCLEOTIDE SEQUENCE [LARGE SCALE GENOMIC DNA]</scope>
    <source>
        <strain evidence="11 12">H23T48</strain>
    </source>
</reference>
<feature type="transmembrane region" description="Helical" evidence="9">
    <location>
        <begin position="311"/>
        <end position="329"/>
    </location>
</feature>
<feature type="transmembrane region" description="Helical" evidence="9">
    <location>
        <begin position="200"/>
        <end position="223"/>
    </location>
</feature>
<dbReference type="Gene3D" id="1.20.1250.20">
    <property type="entry name" value="MFS general substrate transporter like domains"/>
    <property type="match status" value="1"/>
</dbReference>
<evidence type="ECO:0000256" key="6">
    <source>
        <dbReference type="ARBA" id="ARBA00022989"/>
    </source>
</evidence>
<sequence length="555" mass="58548">MNTTPETDKRAVHLVFLGLLTAMFASSLDQTILGTALPTIVGELNGVNHMLWVTTAYILAATIMMPIYGKLGDLIGRKSLFIFALDLFLVGSIIGGLSPAMNWLIAGRAVQGLGGGGLMILSQAIIADVIPARDRGRYMGIMGGVFAISSVLGPILGGWFTEGIGWRWAFWINIPLAIISIAAAWAFLRIPKREMPEGTKLDVAGMVTMAIAVTSIVLVTSWGGTEYDWSSPTILGLIALAIVASLAFIEVERRAVEPIIPLHLFKNKNFNLATAAGLFIAIAMFGAVAYLPTYLQMVNGLSATNAGLLMLPMMAGVLLTSIATGFLASKTGRYKWMPIASTLVVAGAMVLLSTMQPDTSTLVFSIYLFIFGFGLGLGAQILVLIVQNTFPNAIVGTATAANNFFREIGASLGAAIVGALFTSRLTALLTERMPVEAMQGGFSQNSLTPAAVAELPAPIKDVIVSSYNDSLAPVFLYLLPLMLFATIILFFIKEEPLATSIDGQVAHALADNADQEAAQLSREAGSATPIGFSGTSAMDSGTPTELGQADTPTSN</sequence>
<evidence type="ECO:0000256" key="7">
    <source>
        <dbReference type="ARBA" id="ARBA00023136"/>
    </source>
</evidence>
<comment type="subcellular location">
    <subcellularLocation>
        <location evidence="1">Cell membrane</location>
        <topology evidence="1">Multi-pass membrane protein</topology>
    </subcellularLocation>
</comment>
<evidence type="ECO:0000256" key="2">
    <source>
        <dbReference type="ARBA" id="ARBA00007520"/>
    </source>
</evidence>
<evidence type="ECO:0000313" key="12">
    <source>
        <dbReference type="Proteomes" id="UP000280344"/>
    </source>
</evidence>
<keyword evidence="3" id="KW-0813">Transport</keyword>
<feature type="transmembrane region" description="Helical" evidence="9">
    <location>
        <begin position="103"/>
        <end position="126"/>
    </location>
</feature>
<dbReference type="PRINTS" id="PR01036">
    <property type="entry name" value="TCRTETB"/>
</dbReference>
<dbReference type="KEGG" id="flh:EJ997_11740"/>
<dbReference type="FunFam" id="1.20.1720.10:FF:000004">
    <property type="entry name" value="EmrB/QacA family drug resistance transporter"/>
    <property type="match status" value="1"/>
</dbReference>
<evidence type="ECO:0000256" key="8">
    <source>
        <dbReference type="SAM" id="MobiDB-lite"/>
    </source>
</evidence>
<dbReference type="PROSITE" id="PS50850">
    <property type="entry name" value="MFS"/>
    <property type="match status" value="1"/>
</dbReference>
<feature type="region of interest" description="Disordered" evidence="8">
    <location>
        <begin position="517"/>
        <end position="555"/>
    </location>
</feature>
<dbReference type="Gene3D" id="1.20.1720.10">
    <property type="entry name" value="Multidrug resistance protein D"/>
    <property type="match status" value="1"/>
</dbReference>
<keyword evidence="12" id="KW-1185">Reference proteome</keyword>
<dbReference type="InterPro" id="IPR036259">
    <property type="entry name" value="MFS_trans_sf"/>
</dbReference>
<dbReference type="NCBIfam" id="TIGR00711">
    <property type="entry name" value="efflux_EmrB"/>
    <property type="match status" value="1"/>
</dbReference>
<dbReference type="InterPro" id="IPR004638">
    <property type="entry name" value="EmrB-like"/>
</dbReference>
<evidence type="ECO:0000256" key="3">
    <source>
        <dbReference type="ARBA" id="ARBA00022448"/>
    </source>
</evidence>
<feature type="transmembrane region" description="Helical" evidence="9">
    <location>
        <begin position="168"/>
        <end position="188"/>
    </location>
</feature>
<feature type="transmembrane region" description="Helical" evidence="9">
    <location>
        <begin position="474"/>
        <end position="492"/>
    </location>
</feature>
<evidence type="ECO:0000256" key="1">
    <source>
        <dbReference type="ARBA" id="ARBA00004651"/>
    </source>
</evidence>
<keyword evidence="5 9" id="KW-0812">Transmembrane</keyword>
<dbReference type="Pfam" id="PF07690">
    <property type="entry name" value="MFS_1"/>
    <property type="match status" value="1"/>
</dbReference>
<keyword evidence="4" id="KW-1003">Cell membrane</keyword>
<dbReference type="RefSeq" id="WP_126704709.1">
    <property type="nucleotide sequence ID" value="NZ_CP034593.1"/>
</dbReference>
<comment type="similarity">
    <text evidence="2">Belongs to the major facilitator superfamily. TCR/Tet family.</text>
</comment>
<feature type="transmembrane region" description="Helical" evidence="9">
    <location>
        <begin position="138"/>
        <end position="156"/>
    </location>
</feature>
<feature type="transmembrane region" description="Helical" evidence="9">
    <location>
        <begin position="366"/>
        <end position="387"/>
    </location>
</feature>
<feature type="transmembrane region" description="Helical" evidence="9">
    <location>
        <begin position="80"/>
        <end position="97"/>
    </location>
</feature>
<dbReference type="AlphaFoldDB" id="A0A3Q9G5M3"/>
<feature type="compositionally biased region" description="Polar residues" evidence="8">
    <location>
        <begin position="533"/>
        <end position="555"/>
    </location>
</feature>
<feature type="transmembrane region" description="Helical" evidence="9">
    <location>
        <begin position="336"/>
        <end position="354"/>
    </location>
</feature>
<dbReference type="OrthoDB" id="7375466at2"/>
<evidence type="ECO:0000313" key="11">
    <source>
        <dbReference type="EMBL" id="AZQ77907.1"/>
    </source>
</evidence>
<dbReference type="Proteomes" id="UP000280344">
    <property type="component" value="Chromosome"/>
</dbReference>
<evidence type="ECO:0000256" key="5">
    <source>
        <dbReference type="ARBA" id="ARBA00022692"/>
    </source>
</evidence>
<feature type="transmembrane region" description="Helical" evidence="9">
    <location>
        <begin position="50"/>
        <end position="68"/>
    </location>
</feature>
<dbReference type="GO" id="GO:0022857">
    <property type="term" value="F:transmembrane transporter activity"/>
    <property type="evidence" value="ECO:0007669"/>
    <property type="project" value="InterPro"/>
</dbReference>
<gene>
    <name evidence="11" type="ORF">EJ997_11740</name>
</gene>
<keyword evidence="7 9" id="KW-0472">Membrane</keyword>
<dbReference type="PANTHER" id="PTHR23501:SF197">
    <property type="entry name" value="COMD"/>
    <property type="match status" value="1"/>
</dbReference>
<proteinExistence type="inferred from homology"/>
<dbReference type="SUPFAM" id="SSF103473">
    <property type="entry name" value="MFS general substrate transporter"/>
    <property type="match status" value="1"/>
</dbReference>
<dbReference type="InterPro" id="IPR011701">
    <property type="entry name" value="MFS"/>
</dbReference>
<organism evidence="11 12">
    <name type="scientific">Flaviflexus ciconiae</name>
    <dbReference type="NCBI Taxonomy" id="2496867"/>
    <lineage>
        <taxon>Bacteria</taxon>
        <taxon>Bacillati</taxon>
        <taxon>Actinomycetota</taxon>
        <taxon>Actinomycetes</taxon>
        <taxon>Actinomycetales</taxon>
        <taxon>Actinomycetaceae</taxon>
        <taxon>Flaviflexus</taxon>
    </lineage>
</organism>
<evidence type="ECO:0000259" key="10">
    <source>
        <dbReference type="PROSITE" id="PS50850"/>
    </source>
</evidence>
<dbReference type="InterPro" id="IPR020846">
    <property type="entry name" value="MFS_dom"/>
</dbReference>
<feature type="transmembrane region" description="Helical" evidence="9">
    <location>
        <begin position="229"/>
        <end position="249"/>
    </location>
</feature>
<protein>
    <submittedName>
        <fullName evidence="11">DHA2 family efflux MFS transporter permease subunit</fullName>
    </submittedName>
</protein>
<dbReference type="EMBL" id="CP034593">
    <property type="protein sequence ID" value="AZQ77907.1"/>
    <property type="molecule type" value="Genomic_DNA"/>
</dbReference>
<feature type="domain" description="Major facilitator superfamily (MFS) profile" evidence="10">
    <location>
        <begin position="15"/>
        <end position="497"/>
    </location>
</feature>
<name>A0A3Q9G5M3_9ACTO</name>
<feature type="transmembrane region" description="Helical" evidence="9">
    <location>
        <begin position="270"/>
        <end position="291"/>
    </location>
</feature>
<keyword evidence="6 9" id="KW-1133">Transmembrane helix</keyword>
<dbReference type="PANTHER" id="PTHR23501">
    <property type="entry name" value="MAJOR FACILITATOR SUPERFAMILY"/>
    <property type="match status" value="1"/>
</dbReference>
<dbReference type="GO" id="GO:0005886">
    <property type="term" value="C:plasma membrane"/>
    <property type="evidence" value="ECO:0007669"/>
    <property type="project" value="UniProtKB-SubCell"/>
</dbReference>
<accession>A0A3Q9G5M3</accession>